<dbReference type="EMBL" id="CM001224">
    <property type="protein sequence ID" value="AET03719.2"/>
    <property type="molecule type" value="Genomic_DNA"/>
</dbReference>
<accession>G7LB46</accession>
<reference evidence="1 3" key="1">
    <citation type="journal article" date="2011" name="Nature">
        <title>The Medicago genome provides insight into the evolution of rhizobial symbioses.</title>
        <authorList>
            <person name="Young N.D."/>
            <person name="Debelle F."/>
            <person name="Oldroyd G.E."/>
            <person name="Geurts R."/>
            <person name="Cannon S.B."/>
            <person name="Udvardi M.K."/>
            <person name="Benedito V.A."/>
            <person name="Mayer K.F."/>
            <person name="Gouzy J."/>
            <person name="Schoof H."/>
            <person name="Van de Peer Y."/>
            <person name="Proost S."/>
            <person name="Cook D.R."/>
            <person name="Meyers B.C."/>
            <person name="Spannagl M."/>
            <person name="Cheung F."/>
            <person name="De Mita S."/>
            <person name="Krishnakumar V."/>
            <person name="Gundlach H."/>
            <person name="Zhou S."/>
            <person name="Mudge J."/>
            <person name="Bharti A.K."/>
            <person name="Murray J.D."/>
            <person name="Naoumkina M.A."/>
            <person name="Rosen B."/>
            <person name="Silverstein K.A."/>
            <person name="Tang H."/>
            <person name="Rombauts S."/>
            <person name="Zhao P.X."/>
            <person name="Zhou P."/>
            <person name="Barbe V."/>
            <person name="Bardou P."/>
            <person name="Bechner M."/>
            <person name="Bellec A."/>
            <person name="Berger A."/>
            <person name="Berges H."/>
            <person name="Bidwell S."/>
            <person name="Bisseling T."/>
            <person name="Choisne N."/>
            <person name="Couloux A."/>
            <person name="Denny R."/>
            <person name="Deshpande S."/>
            <person name="Dai X."/>
            <person name="Doyle J.J."/>
            <person name="Dudez A.M."/>
            <person name="Farmer A.D."/>
            <person name="Fouteau S."/>
            <person name="Franken C."/>
            <person name="Gibelin C."/>
            <person name="Gish J."/>
            <person name="Goldstein S."/>
            <person name="Gonzalez A.J."/>
            <person name="Green P.J."/>
            <person name="Hallab A."/>
            <person name="Hartog M."/>
            <person name="Hua A."/>
            <person name="Humphray S.J."/>
            <person name="Jeong D.H."/>
            <person name="Jing Y."/>
            <person name="Jocker A."/>
            <person name="Kenton S.M."/>
            <person name="Kim D.J."/>
            <person name="Klee K."/>
            <person name="Lai H."/>
            <person name="Lang C."/>
            <person name="Lin S."/>
            <person name="Macmil S.L."/>
            <person name="Magdelenat G."/>
            <person name="Matthews L."/>
            <person name="McCorrison J."/>
            <person name="Monaghan E.L."/>
            <person name="Mun J.H."/>
            <person name="Najar F.Z."/>
            <person name="Nicholson C."/>
            <person name="Noirot C."/>
            <person name="O'Bleness M."/>
            <person name="Paule C.R."/>
            <person name="Poulain J."/>
            <person name="Prion F."/>
            <person name="Qin B."/>
            <person name="Qu C."/>
            <person name="Retzel E.F."/>
            <person name="Riddle C."/>
            <person name="Sallet E."/>
            <person name="Samain S."/>
            <person name="Samson N."/>
            <person name="Sanders I."/>
            <person name="Saurat O."/>
            <person name="Scarpelli C."/>
            <person name="Schiex T."/>
            <person name="Segurens B."/>
            <person name="Severin A.J."/>
            <person name="Sherrier D.J."/>
            <person name="Shi R."/>
            <person name="Sims S."/>
            <person name="Singer S.R."/>
            <person name="Sinharoy S."/>
            <person name="Sterck L."/>
            <person name="Viollet A."/>
            <person name="Wang B.B."/>
            <person name="Wang K."/>
            <person name="Wang M."/>
            <person name="Wang X."/>
            <person name="Warfsmann J."/>
            <person name="Weissenbach J."/>
            <person name="White D.D."/>
            <person name="White J.D."/>
            <person name="Wiley G.B."/>
            <person name="Wincker P."/>
            <person name="Xing Y."/>
            <person name="Yang L."/>
            <person name="Yao Z."/>
            <person name="Ying F."/>
            <person name="Zhai J."/>
            <person name="Zhou L."/>
            <person name="Zuber A."/>
            <person name="Denarie J."/>
            <person name="Dixon R.A."/>
            <person name="May G.D."/>
            <person name="Schwartz D.C."/>
            <person name="Rogers J."/>
            <person name="Quetier F."/>
            <person name="Town C.D."/>
            <person name="Roe B.A."/>
        </authorList>
    </citation>
    <scope>NUCLEOTIDE SEQUENCE [LARGE SCALE GENOMIC DNA]</scope>
    <source>
        <strain evidence="1">A17</strain>
        <strain evidence="2 3">cv. Jemalong A17</strain>
    </source>
</reference>
<protein>
    <recommendedName>
        <fullName evidence="4">Reverse transcriptase zinc-binding domain-containing protein</fullName>
    </recommendedName>
</protein>
<accession>A0A0C3Y376</accession>
<dbReference type="EnsemblPlants" id="AET03719">
    <property type="protein sequence ID" value="AET03719"/>
    <property type="gene ID" value="MTR_8g074940"/>
</dbReference>
<reference evidence="2" key="3">
    <citation type="submission" date="2015-04" db="UniProtKB">
        <authorList>
            <consortium name="EnsemblPlants"/>
        </authorList>
    </citation>
    <scope>IDENTIFICATION</scope>
    <source>
        <strain evidence="2">cv. Jemalong A17</strain>
    </source>
</reference>
<evidence type="ECO:0008006" key="4">
    <source>
        <dbReference type="Google" id="ProtNLM"/>
    </source>
</evidence>
<gene>
    <name evidence="1" type="ordered locus">MTR_8g074940</name>
</gene>
<evidence type="ECO:0000313" key="2">
    <source>
        <dbReference type="EnsemblPlants" id="AET03719"/>
    </source>
</evidence>
<dbReference type="HOGENOM" id="CLU_1470308_0_0_1"/>
<proteinExistence type="predicted"/>
<dbReference type="AlphaFoldDB" id="G7LB46"/>
<evidence type="ECO:0000313" key="1">
    <source>
        <dbReference type="EMBL" id="AET03719.2"/>
    </source>
</evidence>
<reference evidence="1 3" key="2">
    <citation type="journal article" date="2014" name="BMC Genomics">
        <title>An improved genome release (version Mt4.0) for the model legume Medicago truncatula.</title>
        <authorList>
            <person name="Tang H."/>
            <person name="Krishnakumar V."/>
            <person name="Bidwell S."/>
            <person name="Rosen B."/>
            <person name="Chan A."/>
            <person name="Zhou S."/>
            <person name="Gentzbittel L."/>
            <person name="Childs K.L."/>
            <person name="Yandell M."/>
            <person name="Gundlach H."/>
            <person name="Mayer K.F."/>
            <person name="Schwartz D.C."/>
            <person name="Town C.D."/>
        </authorList>
    </citation>
    <scope>GENOME REANNOTATION</scope>
    <source>
        <strain evidence="2 3">cv. Jemalong A17</strain>
    </source>
</reference>
<dbReference type="PaxDb" id="3880-AET03719"/>
<organism evidence="1 3">
    <name type="scientific">Medicago truncatula</name>
    <name type="common">Barrel medic</name>
    <name type="synonym">Medicago tribuloides</name>
    <dbReference type="NCBI Taxonomy" id="3880"/>
    <lineage>
        <taxon>Eukaryota</taxon>
        <taxon>Viridiplantae</taxon>
        <taxon>Streptophyta</taxon>
        <taxon>Embryophyta</taxon>
        <taxon>Tracheophyta</taxon>
        <taxon>Spermatophyta</taxon>
        <taxon>Magnoliopsida</taxon>
        <taxon>eudicotyledons</taxon>
        <taxon>Gunneridae</taxon>
        <taxon>Pentapetalae</taxon>
        <taxon>rosids</taxon>
        <taxon>fabids</taxon>
        <taxon>Fabales</taxon>
        <taxon>Fabaceae</taxon>
        <taxon>Papilionoideae</taxon>
        <taxon>50 kb inversion clade</taxon>
        <taxon>NPAAA clade</taxon>
        <taxon>Hologalegina</taxon>
        <taxon>IRL clade</taxon>
        <taxon>Trifolieae</taxon>
        <taxon>Medicago</taxon>
    </lineage>
</organism>
<name>G7LB46_MEDTR</name>
<sequence>MSQLGWGQEGVTRGGGGGGCLRGRRRRLIGMPNGCGHWNHLMYSLFGVCPVKGCAVCLTFVPRQAAYKDNLHWRGVLDRDARMWLGISAVILAHVQDHFNQFSVSGGIAKTRRSISQVIWFATVWEIWKERNNRHFNDKICLISQVVDRIKSRAFRWLKEKFPTLPFNYHGWRLSPFTLLDVGL</sequence>
<keyword evidence="3" id="KW-1185">Reference proteome</keyword>
<evidence type="ECO:0000313" key="3">
    <source>
        <dbReference type="Proteomes" id="UP000002051"/>
    </source>
</evidence>
<dbReference type="Proteomes" id="UP000002051">
    <property type="component" value="Chromosome 8"/>
</dbReference>